<dbReference type="HOGENOM" id="CLU_294909_0_0_12"/>
<organism evidence="1 2">
    <name type="scientific">Treponema primitia (strain ATCC BAA-887 / DSM 12427 / ZAS-2)</name>
    <dbReference type="NCBI Taxonomy" id="545694"/>
    <lineage>
        <taxon>Bacteria</taxon>
        <taxon>Pseudomonadati</taxon>
        <taxon>Spirochaetota</taxon>
        <taxon>Spirochaetia</taxon>
        <taxon>Spirochaetales</taxon>
        <taxon>Treponemataceae</taxon>
        <taxon>Treponema</taxon>
    </lineage>
</organism>
<gene>
    <name evidence="1" type="ordered locus">TREPR_1901</name>
</gene>
<dbReference type="AlphaFoldDB" id="F5YL33"/>
<proteinExistence type="predicted"/>
<reference evidence="1 2" key="2">
    <citation type="journal article" date="2011" name="ISME J.">
        <title>RNA-seq reveals cooperative metabolic interactions between two termite-gut spirochete species in co-culture.</title>
        <authorList>
            <person name="Rosenthal A.Z."/>
            <person name="Matson E.G."/>
            <person name="Eldar A."/>
            <person name="Leadbetter J.R."/>
        </authorList>
    </citation>
    <scope>NUCLEOTIDE SEQUENCE [LARGE SCALE GENOMIC DNA]</scope>
    <source>
        <strain evidence="2">ATCC BAA-887 / DSM 12427 / ZAS-2</strain>
    </source>
</reference>
<reference evidence="2" key="1">
    <citation type="submission" date="2009-12" db="EMBL/GenBank/DDBJ databases">
        <title>Complete sequence of Treponema primitia strain ZAS-2.</title>
        <authorList>
            <person name="Tetu S.G."/>
            <person name="Matson E."/>
            <person name="Ren Q."/>
            <person name="Seshadri R."/>
            <person name="Elbourne L."/>
            <person name="Hassan K.A."/>
            <person name="Durkin A."/>
            <person name="Radune D."/>
            <person name="Mohamoud Y."/>
            <person name="Shay R."/>
            <person name="Jin S."/>
            <person name="Zhang X."/>
            <person name="Lucey K."/>
            <person name="Ballor N.R."/>
            <person name="Ottesen E."/>
            <person name="Rosenthal R."/>
            <person name="Allen A."/>
            <person name="Leadbetter J.R."/>
            <person name="Paulsen I.T."/>
        </authorList>
    </citation>
    <scope>NUCLEOTIDE SEQUENCE [LARGE SCALE GENOMIC DNA]</scope>
    <source>
        <strain evidence="2">ATCC BAA-887 / DSM 12427 / ZAS-2</strain>
    </source>
</reference>
<dbReference type="EMBL" id="CP001843">
    <property type="protein sequence ID" value="AEF86914.1"/>
    <property type="molecule type" value="Genomic_DNA"/>
</dbReference>
<dbReference type="RefSeq" id="WP_015708245.1">
    <property type="nucleotide sequence ID" value="NC_015578.1"/>
</dbReference>
<evidence type="ECO:0008006" key="3">
    <source>
        <dbReference type="Google" id="ProtNLM"/>
    </source>
</evidence>
<name>F5YL33_TREPZ</name>
<evidence type="ECO:0000313" key="1">
    <source>
        <dbReference type="EMBL" id="AEF86914.1"/>
    </source>
</evidence>
<dbReference type="eggNOG" id="ENOG5032TFV">
    <property type="taxonomic scope" value="Bacteria"/>
</dbReference>
<sequence length="1027" mass="118160">MNNQDFLREYHRLMKKTVKFSYTTRHMDRIEVLPLIDREKVLGFDIFEYGLFLTGSGAYDQDIEAGLTNLVEQEKDGDLKLLKRMQKEAILCLMRSDSTDTVKLVLESLLNTRRPNTARSSKDHNTRYYKFCIFVMQYLCKLADNEGHFVQSRKLYREITNNLDDEDDDVLKVGLDLSEFDYNNEELQAIKIIITNIAAREQDEWERRFKLAQREAVIIIAHYKNKLRNWECDTKKISRPQPNLYGLLIRLNSIMASKDDLISRTILAPLSRASYQNQTEADRYDAETILRILTGLGAEPGDSLWNYVLRISDNTEDDFQLCLSAVEQYGKALYLVKAERFSFEQYLKLCKAALKQDGIALEYVDKEIVAAEYPDLCRVAVQQDGRALEYVKWEKCTREQYVGICILAIHQFESMRAEMEYSCVYPETLLSLVDIAVCTGEQYADICLSAIADNPKELEHVNEYICPPDRYYEICLAAIKKDINVLTHVNRLAIGKRYQELYAAAVKQDAIAIRYAEETFLINLTSDQYFEICLTAVKKDNWLLSFVRKEYLTASQYFELCYIAAPEKLDVLRDMKEEDCAIGDYFELCKAACSKNIHTLDIINEHPLAKQFSASQYFDLYLLAVKKDDFALKYVQTNIGAPWNLSGEQYFDLCMAAMEHDHSYALKYVKNQFITQDQYFKLCNAFASRENGTLDLEGVDPQFLNPDQYFEICLGAVQERYRGNSKYVIDQKCTSAQYFEIYLTAAHHDGDVLQYMNDSIIALFTKEQYYEICLAAVQSDVDALVFVKEEILSAEQNQALFLAALKKSGNALLYMEEQSPEIWFDFIQLNGTALEYVWDELYTNEEYIKLCSAAVEQTGEALVHVNIRRLTHEQYLTLCRKAVGQGRNAISGVKKKYCTEAEYLELCLIAIKQDIGAAHYIRVWTPEICWAVIEMDGLMATENIPLKVRTPEMRIAMVRQNGLALQNMQKIQANIPELALAAVEQNGLALEFVVNQTSEIINAAITQNSEAAKFIRNKETQNEPNGI</sequence>
<keyword evidence="2" id="KW-1185">Reference proteome</keyword>
<accession>F5YL33</accession>
<dbReference type="OrthoDB" id="3590125at2"/>
<protein>
    <recommendedName>
        <fullName evidence="3">DUF4116 domain-containing protein</fullName>
    </recommendedName>
</protein>
<evidence type="ECO:0000313" key="2">
    <source>
        <dbReference type="Proteomes" id="UP000009223"/>
    </source>
</evidence>
<dbReference type="KEGG" id="tpi:TREPR_1901"/>
<dbReference type="Proteomes" id="UP000009223">
    <property type="component" value="Chromosome"/>
</dbReference>